<evidence type="ECO:0000313" key="2">
    <source>
        <dbReference type="Proteomes" id="UP001295684"/>
    </source>
</evidence>
<sequence length="66" mass="7790">MFDRIRIFYLGISITRGWNLDKLSKVGRGFYQTDISIQQLVVKIKDYYNLVNTFFVHSLQKCVVPC</sequence>
<comment type="caution">
    <text evidence="1">The sequence shown here is derived from an EMBL/GenBank/DDBJ whole genome shotgun (WGS) entry which is preliminary data.</text>
</comment>
<organism evidence="1 2">
    <name type="scientific">Euplotes crassus</name>
    <dbReference type="NCBI Taxonomy" id="5936"/>
    <lineage>
        <taxon>Eukaryota</taxon>
        <taxon>Sar</taxon>
        <taxon>Alveolata</taxon>
        <taxon>Ciliophora</taxon>
        <taxon>Intramacronucleata</taxon>
        <taxon>Spirotrichea</taxon>
        <taxon>Hypotrichia</taxon>
        <taxon>Euplotida</taxon>
        <taxon>Euplotidae</taxon>
        <taxon>Moneuplotes</taxon>
    </lineage>
</organism>
<gene>
    <name evidence="1" type="ORF">ECRASSUSDP1_LOCUS10845</name>
</gene>
<accession>A0AAD1UQJ0</accession>
<proteinExistence type="predicted"/>
<protein>
    <submittedName>
        <fullName evidence="1">Uncharacterized protein</fullName>
    </submittedName>
</protein>
<dbReference type="EMBL" id="CAMPGE010010697">
    <property type="protein sequence ID" value="CAI2369544.1"/>
    <property type="molecule type" value="Genomic_DNA"/>
</dbReference>
<reference evidence="1" key="1">
    <citation type="submission" date="2023-07" db="EMBL/GenBank/DDBJ databases">
        <authorList>
            <consortium name="AG Swart"/>
            <person name="Singh M."/>
            <person name="Singh A."/>
            <person name="Seah K."/>
            <person name="Emmerich C."/>
        </authorList>
    </citation>
    <scope>NUCLEOTIDE SEQUENCE</scope>
    <source>
        <strain evidence="1">DP1</strain>
    </source>
</reference>
<name>A0AAD1UQJ0_EUPCR</name>
<dbReference type="AlphaFoldDB" id="A0AAD1UQJ0"/>
<keyword evidence="2" id="KW-1185">Reference proteome</keyword>
<dbReference type="Proteomes" id="UP001295684">
    <property type="component" value="Unassembled WGS sequence"/>
</dbReference>
<evidence type="ECO:0000313" key="1">
    <source>
        <dbReference type="EMBL" id="CAI2369544.1"/>
    </source>
</evidence>